<feature type="chain" id="PRO_5045351986" description="Chitin-binding type-2 domain-containing protein" evidence="1">
    <location>
        <begin position="27"/>
        <end position="146"/>
    </location>
</feature>
<dbReference type="Proteomes" id="UP001642540">
    <property type="component" value="Unassembled WGS sequence"/>
</dbReference>
<dbReference type="EMBL" id="CAXLJM020000068">
    <property type="protein sequence ID" value="CAL8123496.1"/>
    <property type="molecule type" value="Genomic_DNA"/>
</dbReference>
<evidence type="ECO:0000256" key="1">
    <source>
        <dbReference type="SAM" id="SignalP"/>
    </source>
</evidence>
<accession>A0ABP1R941</accession>
<keyword evidence="3" id="KW-1185">Reference proteome</keyword>
<gene>
    <name evidence="2" type="ORF">ODALV1_LOCUS20217</name>
</gene>
<evidence type="ECO:0000313" key="2">
    <source>
        <dbReference type="EMBL" id="CAL8123496.1"/>
    </source>
</evidence>
<comment type="caution">
    <text evidence="2">The sequence shown here is derived from an EMBL/GenBank/DDBJ whole genome shotgun (WGS) entry which is preliminary data.</text>
</comment>
<sequence>MSQLIVTTLTLVFATVLLHYVEFVKGDFECKSAGKFPHSNLNYYYECYYVGNDKFTVFKHKCPELSCFDAKESACSIDSCENDMTSDVGVKPFACPGPGKFPHPDKSRKGTFYKCISIEGMLYAYEYQCLSSKPCYFEHSSSCGAC</sequence>
<feature type="signal peptide" evidence="1">
    <location>
        <begin position="1"/>
        <end position="26"/>
    </location>
</feature>
<keyword evidence="1" id="KW-0732">Signal</keyword>
<name>A0ABP1R941_9HEXA</name>
<evidence type="ECO:0000313" key="3">
    <source>
        <dbReference type="Proteomes" id="UP001642540"/>
    </source>
</evidence>
<reference evidence="2 3" key="1">
    <citation type="submission" date="2024-08" db="EMBL/GenBank/DDBJ databases">
        <authorList>
            <person name="Cucini C."/>
            <person name="Frati F."/>
        </authorList>
    </citation>
    <scope>NUCLEOTIDE SEQUENCE [LARGE SCALE GENOMIC DNA]</scope>
</reference>
<evidence type="ECO:0008006" key="4">
    <source>
        <dbReference type="Google" id="ProtNLM"/>
    </source>
</evidence>
<proteinExistence type="predicted"/>
<protein>
    <recommendedName>
        <fullName evidence="4">Chitin-binding type-2 domain-containing protein</fullName>
    </recommendedName>
</protein>
<organism evidence="2 3">
    <name type="scientific">Orchesella dallaii</name>
    <dbReference type="NCBI Taxonomy" id="48710"/>
    <lineage>
        <taxon>Eukaryota</taxon>
        <taxon>Metazoa</taxon>
        <taxon>Ecdysozoa</taxon>
        <taxon>Arthropoda</taxon>
        <taxon>Hexapoda</taxon>
        <taxon>Collembola</taxon>
        <taxon>Entomobryomorpha</taxon>
        <taxon>Entomobryoidea</taxon>
        <taxon>Orchesellidae</taxon>
        <taxon>Orchesellinae</taxon>
        <taxon>Orchesella</taxon>
    </lineage>
</organism>